<dbReference type="PANTHER" id="PTHR24421">
    <property type="entry name" value="NITRATE/NITRITE SENSOR PROTEIN NARX-RELATED"/>
    <property type="match status" value="1"/>
</dbReference>
<name>A0A0F3IGA1_9GAMM</name>
<dbReference type="Proteomes" id="UP000033684">
    <property type="component" value="Unassembled WGS sequence"/>
</dbReference>
<keyword evidence="3" id="KW-0808">Transferase</keyword>
<dbReference type="InterPro" id="IPR005467">
    <property type="entry name" value="His_kinase_dom"/>
</dbReference>
<sequence>MQESLTNVLKHAYAQRVDVYLSLNNSTIVVSISDNGIGIKAEQLEKHNAFGILGMRERALLLHGILEIDCAPPGATIRLTLPHSDYEVNP</sequence>
<reference evidence="8" key="1">
    <citation type="submission" date="2015-03" db="EMBL/GenBank/DDBJ databases">
        <title>Draft genome sequence of a novel methanotroph (Sn10-6) isolated from flooded ricefield rhizosphere in India.</title>
        <authorList>
            <person name="Pandit P.S."/>
            <person name="Pore S.D."/>
            <person name="Arora P."/>
            <person name="Kapse N.G."/>
            <person name="Dhakephalkar P.K."/>
            <person name="Rahalkar M.C."/>
        </authorList>
    </citation>
    <scope>NUCLEOTIDE SEQUENCE [LARGE SCALE GENOMIC DNA]</scope>
    <source>
        <strain evidence="8">Sn10-6</strain>
    </source>
</reference>
<dbReference type="Pfam" id="PF02518">
    <property type="entry name" value="HATPase_c"/>
    <property type="match status" value="1"/>
</dbReference>
<keyword evidence="4" id="KW-0418">Kinase</keyword>
<dbReference type="Gene3D" id="3.30.565.10">
    <property type="entry name" value="Histidine kinase-like ATPase, C-terminal domain"/>
    <property type="match status" value="1"/>
</dbReference>
<organism evidence="7 8">
    <name type="scientific">Methylocucumis oryzae</name>
    <dbReference type="NCBI Taxonomy" id="1632867"/>
    <lineage>
        <taxon>Bacteria</taxon>
        <taxon>Pseudomonadati</taxon>
        <taxon>Pseudomonadota</taxon>
        <taxon>Gammaproteobacteria</taxon>
        <taxon>Methylococcales</taxon>
        <taxon>Methylococcaceae</taxon>
        <taxon>Methylocucumis</taxon>
    </lineage>
</organism>
<dbReference type="SUPFAM" id="SSF55874">
    <property type="entry name" value="ATPase domain of HSP90 chaperone/DNA topoisomerase II/histidine kinase"/>
    <property type="match status" value="1"/>
</dbReference>
<dbReference type="PROSITE" id="PS50109">
    <property type="entry name" value="HIS_KIN"/>
    <property type="match status" value="1"/>
</dbReference>
<dbReference type="EC" id="2.7.13.3" evidence="2"/>
<dbReference type="GO" id="GO:0004673">
    <property type="term" value="F:protein histidine kinase activity"/>
    <property type="evidence" value="ECO:0007669"/>
    <property type="project" value="UniProtKB-EC"/>
</dbReference>
<evidence type="ECO:0000256" key="5">
    <source>
        <dbReference type="ARBA" id="ARBA00023012"/>
    </source>
</evidence>
<proteinExistence type="predicted"/>
<feature type="domain" description="Histidine kinase" evidence="6">
    <location>
        <begin position="1"/>
        <end position="85"/>
    </location>
</feature>
<comment type="caution">
    <text evidence="7">The sequence shown here is derived from an EMBL/GenBank/DDBJ whole genome shotgun (WGS) entry which is preliminary data.</text>
</comment>
<reference evidence="7 8" key="2">
    <citation type="journal article" date="2016" name="Microb. Ecol.">
        <title>Genome Characteristics of a Novel Type I Methanotroph (Sn10-6) Isolated from a Flooded Indian Rice Field.</title>
        <authorList>
            <person name="Rahalkar M.C."/>
            <person name="Pandit P.S."/>
            <person name="Dhakephalkar P.K."/>
            <person name="Pore S."/>
            <person name="Arora P."/>
            <person name="Kapse N."/>
        </authorList>
    </citation>
    <scope>NUCLEOTIDE SEQUENCE [LARGE SCALE GENOMIC DNA]</scope>
    <source>
        <strain evidence="7 8">Sn10-6</strain>
    </source>
</reference>
<dbReference type="AlphaFoldDB" id="A0A0F3IGA1"/>
<evidence type="ECO:0000313" key="7">
    <source>
        <dbReference type="EMBL" id="KJV05553.1"/>
    </source>
</evidence>
<keyword evidence="5" id="KW-0902">Two-component regulatory system</keyword>
<evidence type="ECO:0000313" key="8">
    <source>
        <dbReference type="Proteomes" id="UP000033684"/>
    </source>
</evidence>
<evidence type="ECO:0000256" key="1">
    <source>
        <dbReference type="ARBA" id="ARBA00000085"/>
    </source>
</evidence>
<dbReference type="CDD" id="cd16917">
    <property type="entry name" value="HATPase_UhpB-NarQ-NarX-like"/>
    <property type="match status" value="1"/>
</dbReference>
<dbReference type="InterPro" id="IPR050482">
    <property type="entry name" value="Sensor_HK_TwoCompSys"/>
</dbReference>
<dbReference type="GO" id="GO:0000160">
    <property type="term" value="P:phosphorelay signal transduction system"/>
    <property type="evidence" value="ECO:0007669"/>
    <property type="project" value="UniProtKB-KW"/>
</dbReference>
<evidence type="ECO:0000256" key="4">
    <source>
        <dbReference type="ARBA" id="ARBA00022777"/>
    </source>
</evidence>
<protein>
    <recommendedName>
        <fullName evidence="2">histidine kinase</fullName>
        <ecNumber evidence="2">2.7.13.3</ecNumber>
    </recommendedName>
</protein>
<keyword evidence="8" id="KW-1185">Reference proteome</keyword>
<dbReference type="PANTHER" id="PTHR24421:SF10">
    <property type="entry name" value="NITRATE_NITRITE SENSOR PROTEIN NARQ"/>
    <property type="match status" value="1"/>
</dbReference>
<accession>A0A0F3IGA1</accession>
<evidence type="ECO:0000259" key="6">
    <source>
        <dbReference type="PROSITE" id="PS50109"/>
    </source>
</evidence>
<evidence type="ECO:0000256" key="2">
    <source>
        <dbReference type="ARBA" id="ARBA00012438"/>
    </source>
</evidence>
<dbReference type="InterPro" id="IPR003594">
    <property type="entry name" value="HATPase_dom"/>
</dbReference>
<dbReference type="InterPro" id="IPR036890">
    <property type="entry name" value="HATPase_C_sf"/>
</dbReference>
<evidence type="ECO:0000256" key="3">
    <source>
        <dbReference type="ARBA" id="ARBA00022679"/>
    </source>
</evidence>
<gene>
    <name evidence="7" type="ORF">VZ94_17405</name>
</gene>
<dbReference type="EMBL" id="LAJX01000209">
    <property type="protein sequence ID" value="KJV05553.1"/>
    <property type="molecule type" value="Genomic_DNA"/>
</dbReference>
<comment type="catalytic activity">
    <reaction evidence="1">
        <text>ATP + protein L-histidine = ADP + protein N-phospho-L-histidine.</text>
        <dbReference type="EC" id="2.7.13.3"/>
    </reaction>
</comment>